<evidence type="ECO:0000313" key="1">
    <source>
        <dbReference type="EMBL" id="CAF4700772.1"/>
    </source>
</evidence>
<keyword evidence="2" id="KW-1185">Reference proteome</keyword>
<accession>A0A821IFF6</accession>
<dbReference type="Proteomes" id="UP000663866">
    <property type="component" value="Unassembled WGS sequence"/>
</dbReference>
<proteinExistence type="predicted"/>
<gene>
    <name evidence="1" type="ORF">OVN521_LOCUS48389</name>
</gene>
<dbReference type="EMBL" id="CAJOBG010100464">
    <property type="protein sequence ID" value="CAF4700772.1"/>
    <property type="molecule type" value="Genomic_DNA"/>
</dbReference>
<name>A0A821IFF6_9BILA</name>
<dbReference type="Gene3D" id="3.50.50.60">
    <property type="entry name" value="FAD/NAD(P)-binding domain"/>
    <property type="match status" value="1"/>
</dbReference>
<dbReference type="AlphaFoldDB" id="A0A821IFF6"/>
<dbReference type="InterPro" id="IPR036188">
    <property type="entry name" value="FAD/NAD-bd_sf"/>
</dbReference>
<protein>
    <submittedName>
        <fullName evidence="1">Uncharacterized protein</fullName>
    </submittedName>
</protein>
<comment type="caution">
    <text evidence="1">The sequence shown here is derived from an EMBL/GenBank/DDBJ whole genome shotgun (WGS) entry which is preliminary data.</text>
</comment>
<reference evidence="1" key="1">
    <citation type="submission" date="2021-02" db="EMBL/GenBank/DDBJ databases">
        <authorList>
            <person name="Nowell W R."/>
        </authorList>
    </citation>
    <scope>NUCLEOTIDE SEQUENCE</scope>
</reference>
<sequence>VLVISSEKYLPYMRPPLSKDIWYTDDDDLIQKHSFKQWHGKEKRLEFDTLSFDYCNHQF</sequence>
<feature type="non-terminal residue" evidence="1">
    <location>
        <position position="1"/>
    </location>
</feature>
<organism evidence="1 2">
    <name type="scientific">Rotaria magnacalcarata</name>
    <dbReference type="NCBI Taxonomy" id="392030"/>
    <lineage>
        <taxon>Eukaryota</taxon>
        <taxon>Metazoa</taxon>
        <taxon>Spiralia</taxon>
        <taxon>Gnathifera</taxon>
        <taxon>Rotifera</taxon>
        <taxon>Eurotatoria</taxon>
        <taxon>Bdelloidea</taxon>
        <taxon>Philodinida</taxon>
        <taxon>Philodinidae</taxon>
        <taxon>Rotaria</taxon>
    </lineage>
</organism>
<evidence type="ECO:0000313" key="2">
    <source>
        <dbReference type="Proteomes" id="UP000663866"/>
    </source>
</evidence>